<reference evidence="1" key="1">
    <citation type="submission" date="2018-12" db="EMBL/GenBank/DDBJ databases">
        <authorList>
            <person name="Syme R.A."/>
            <person name="Farfan-Caceres L."/>
            <person name="Lichtenzveig J."/>
        </authorList>
    </citation>
    <scope>NUCLEOTIDE SEQUENCE</scope>
    <source>
        <strain evidence="1">Al4</strain>
    </source>
</reference>
<name>A0A8H7IZU9_9PLEO</name>
<dbReference type="PANTHER" id="PTHR42085">
    <property type="entry name" value="F-BOX DOMAIN-CONTAINING PROTEIN"/>
    <property type="match status" value="1"/>
</dbReference>
<sequence length="240" mass="27195">MDRSVQIQPAFSAYRYDAIAKHNQLGSPLLRLPAELRNRIYKFAFDSATVERDLSPRSTQRYRIVPNSSRLLLVCRQLRYEAFPFRKGSKYHHLTLRMDGRDLSQLVDLIGQMQCADICCIEMFMSLASSIHRNVKSNTLSPPYGGAWNDGESHVFKSLSRIVVTYAIRLDAGAEQIGASLRTLFGNAELKVVFRSATYWCNAATGFSESQAGRVRKKFHLTFTSTKAIMRGDRDKDKAS</sequence>
<keyword evidence="2" id="KW-1185">Reference proteome</keyword>
<dbReference type="InterPro" id="IPR038883">
    <property type="entry name" value="AN11006-like"/>
</dbReference>
<evidence type="ECO:0000313" key="1">
    <source>
        <dbReference type="EMBL" id="KAF9693890.1"/>
    </source>
</evidence>
<dbReference type="AlphaFoldDB" id="A0A8H7IZU9"/>
<protein>
    <recommendedName>
        <fullName evidence="3">F-box domain-containing protein</fullName>
    </recommendedName>
</protein>
<evidence type="ECO:0000313" key="2">
    <source>
        <dbReference type="Proteomes" id="UP000651452"/>
    </source>
</evidence>
<dbReference type="PANTHER" id="PTHR42085:SF1">
    <property type="entry name" value="F-BOX DOMAIN-CONTAINING PROTEIN"/>
    <property type="match status" value="1"/>
</dbReference>
<gene>
    <name evidence="1" type="ORF">EKO04_008539</name>
</gene>
<organism evidence="1 2">
    <name type="scientific">Ascochyta lentis</name>
    <dbReference type="NCBI Taxonomy" id="205686"/>
    <lineage>
        <taxon>Eukaryota</taxon>
        <taxon>Fungi</taxon>
        <taxon>Dikarya</taxon>
        <taxon>Ascomycota</taxon>
        <taxon>Pezizomycotina</taxon>
        <taxon>Dothideomycetes</taxon>
        <taxon>Pleosporomycetidae</taxon>
        <taxon>Pleosporales</taxon>
        <taxon>Pleosporineae</taxon>
        <taxon>Didymellaceae</taxon>
        <taxon>Ascochyta</taxon>
    </lineage>
</organism>
<dbReference type="OrthoDB" id="3645052at2759"/>
<reference evidence="1" key="2">
    <citation type="submission" date="2020-09" db="EMBL/GenBank/DDBJ databases">
        <title>Reference genome assembly for Australian Ascochyta lentis isolate Al4.</title>
        <authorList>
            <person name="Lee R.C."/>
            <person name="Farfan-Caceres L.M."/>
            <person name="Debler J.W."/>
            <person name="Williams A.H."/>
            <person name="Henares B.M."/>
        </authorList>
    </citation>
    <scope>NUCLEOTIDE SEQUENCE</scope>
    <source>
        <strain evidence="1">Al4</strain>
    </source>
</reference>
<evidence type="ECO:0008006" key="3">
    <source>
        <dbReference type="Google" id="ProtNLM"/>
    </source>
</evidence>
<dbReference type="Proteomes" id="UP000651452">
    <property type="component" value="Unassembled WGS sequence"/>
</dbReference>
<comment type="caution">
    <text evidence="1">The sequence shown here is derived from an EMBL/GenBank/DDBJ whole genome shotgun (WGS) entry which is preliminary data.</text>
</comment>
<accession>A0A8H7IZU9</accession>
<proteinExistence type="predicted"/>
<dbReference type="EMBL" id="RZGK01000015">
    <property type="protein sequence ID" value="KAF9693890.1"/>
    <property type="molecule type" value="Genomic_DNA"/>
</dbReference>